<reference evidence="8 9" key="1">
    <citation type="journal article" date="2011" name="Proc. Natl. Acad. Sci. U.S.A.">
        <title>Genetic diversity and population structure of the endangered marsupial Sarcophilus harrisii (Tasmanian devil).</title>
        <authorList>
            <person name="Miller W."/>
            <person name="Hayes V.M."/>
            <person name="Ratan A."/>
            <person name="Petersen D.C."/>
            <person name="Wittekindt N.E."/>
            <person name="Miller J."/>
            <person name="Walenz B."/>
            <person name="Knight J."/>
            <person name="Qi J."/>
            <person name="Zhao F."/>
            <person name="Wang Q."/>
            <person name="Bedoya-Reina O.C."/>
            <person name="Katiyar N."/>
            <person name="Tomsho L.P."/>
            <person name="Kasson L.M."/>
            <person name="Hardie R.A."/>
            <person name="Woodbridge P."/>
            <person name="Tindall E.A."/>
            <person name="Bertelsen M.F."/>
            <person name="Dixon D."/>
            <person name="Pyecroft S."/>
            <person name="Helgen K.M."/>
            <person name="Lesk A.M."/>
            <person name="Pringle T.H."/>
            <person name="Patterson N."/>
            <person name="Zhang Y."/>
            <person name="Kreiss A."/>
            <person name="Woods G.M."/>
            <person name="Jones M.E."/>
            <person name="Schuster S.C."/>
        </authorList>
    </citation>
    <scope>NUCLEOTIDE SEQUENCE [LARGE SCALE GENOMIC DNA]</scope>
</reference>
<keyword evidence="9" id="KW-1185">Reference proteome</keyword>
<dbReference type="GO" id="GO:0046930">
    <property type="term" value="C:pore complex"/>
    <property type="evidence" value="ECO:0007669"/>
    <property type="project" value="UniProtKB-ARBA"/>
</dbReference>
<dbReference type="FunFam" id="2.30.42.10:FF:000096">
    <property type="entry name" value="PDZ domain-containing protein 11"/>
    <property type="match status" value="1"/>
</dbReference>
<evidence type="ECO:0000313" key="8">
    <source>
        <dbReference type="Ensembl" id="ENSSHAP00000028267.1"/>
    </source>
</evidence>
<comment type="function">
    <text evidence="4">Mediates docking of ADAM10 to zonula adherens by interacting with PLEKHA7 which is required for PLEKHA7 to interact with the ADAM10-binding protein TSPAN33.</text>
</comment>
<comment type="subunit">
    <text evidence="5">Interacts with ATP2B1, ATP2B2, ATP2B3, ATP2B4 and ATP7A. Interacts with PLEKHA7 (via WW domains) at zonula adherens; this interaction is essential for the interaction between PLEKHA7 and the ADAM10-binding protein TSPAN33. Interacts with SLC5A6.</text>
</comment>
<dbReference type="Proteomes" id="UP000007648">
    <property type="component" value="Unassembled WGS sequence"/>
</dbReference>
<evidence type="ECO:0000313" key="9">
    <source>
        <dbReference type="Proteomes" id="UP000007648"/>
    </source>
</evidence>
<evidence type="ECO:0000256" key="2">
    <source>
        <dbReference type="ARBA" id="ARBA00022490"/>
    </source>
</evidence>
<protein>
    <recommendedName>
        <fullName evidence="3">PDZ domain-containing protein 11</fullName>
    </recommendedName>
</protein>
<dbReference type="Gene3D" id="2.30.42.10">
    <property type="match status" value="1"/>
</dbReference>
<dbReference type="AlphaFoldDB" id="A0A7N4NUH3"/>
<proteinExistence type="predicted"/>
<evidence type="ECO:0000256" key="1">
    <source>
        <dbReference type="ARBA" id="ARBA00004496"/>
    </source>
</evidence>
<feature type="region of interest" description="Disordered" evidence="6">
    <location>
        <begin position="1"/>
        <end position="102"/>
    </location>
</feature>
<evidence type="ECO:0000259" key="7">
    <source>
        <dbReference type="PROSITE" id="PS50106"/>
    </source>
</evidence>
<dbReference type="InterPro" id="IPR051109">
    <property type="entry name" value="MAM_complex_regulator"/>
</dbReference>
<dbReference type="PROSITE" id="PS50106">
    <property type="entry name" value="PDZ"/>
    <property type="match status" value="1"/>
</dbReference>
<reference evidence="8" key="3">
    <citation type="submission" date="2025-09" db="UniProtKB">
        <authorList>
            <consortium name="Ensembl"/>
        </authorList>
    </citation>
    <scope>IDENTIFICATION</scope>
</reference>
<dbReference type="SMART" id="SM00228">
    <property type="entry name" value="PDZ"/>
    <property type="match status" value="1"/>
</dbReference>
<accession>A0A7N4NUH3</accession>
<evidence type="ECO:0000256" key="3">
    <source>
        <dbReference type="ARBA" id="ARBA00039345"/>
    </source>
</evidence>
<reference evidence="8" key="2">
    <citation type="submission" date="2025-08" db="UniProtKB">
        <authorList>
            <consortium name="Ensembl"/>
        </authorList>
    </citation>
    <scope>IDENTIFICATION</scope>
</reference>
<dbReference type="CDD" id="cd06752">
    <property type="entry name" value="PDZ_PDZD11-like"/>
    <property type="match status" value="1"/>
</dbReference>
<evidence type="ECO:0000256" key="5">
    <source>
        <dbReference type="ARBA" id="ARBA00063708"/>
    </source>
</evidence>
<name>A0A7N4NUH3_SARHA</name>
<sequence>VSAKPWRTPHFPHTPSASGSPAGLRTPGGTDPSRGLPAPQTPPYLLTAKFQISLGGAGQSADGRKEAGPPGQRRVPERRRKAPRLSPRPLRIPPRPGRHRGWVGLSRAPRLLGGAGGRGFSSLPLPALSLRHGRPKVQAGGGAGAPVQRVYHPDYNNELTQFLPRTIMLKKPPGAQLGFNIRGGKASQLGIFISKVIPDSDAHRAGLQEGDQVLAVNEVDFQDIEHSKAVEILKTAREISMRVRFFPYNYHRQKERTVH</sequence>
<organism evidence="8 9">
    <name type="scientific">Sarcophilus harrisii</name>
    <name type="common">Tasmanian devil</name>
    <name type="synonym">Sarcophilus laniarius</name>
    <dbReference type="NCBI Taxonomy" id="9305"/>
    <lineage>
        <taxon>Eukaryota</taxon>
        <taxon>Metazoa</taxon>
        <taxon>Chordata</taxon>
        <taxon>Craniata</taxon>
        <taxon>Vertebrata</taxon>
        <taxon>Euteleostomi</taxon>
        <taxon>Mammalia</taxon>
        <taxon>Metatheria</taxon>
        <taxon>Dasyuromorphia</taxon>
        <taxon>Dasyuridae</taxon>
        <taxon>Sarcophilus</taxon>
    </lineage>
</organism>
<dbReference type="Ensembl" id="ENSSHAT00000033030.1">
    <property type="protein sequence ID" value="ENSSHAP00000028267.1"/>
    <property type="gene ID" value="ENSSHAG00000005380.2"/>
</dbReference>
<dbReference type="InterPro" id="IPR001478">
    <property type="entry name" value="PDZ"/>
</dbReference>
<dbReference type="GO" id="GO:0005737">
    <property type="term" value="C:cytoplasm"/>
    <property type="evidence" value="ECO:0007669"/>
    <property type="project" value="UniProtKB-SubCell"/>
</dbReference>
<dbReference type="InterPro" id="IPR036034">
    <property type="entry name" value="PDZ_sf"/>
</dbReference>
<dbReference type="GO" id="GO:0046931">
    <property type="term" value="P:pore complex assembly"/>
    <property type="evidence" value="ECO:0007669"/>
    <property type="project" value="UniProtKB-ARBA"/>
</dbReference>
<feature type="domain" description="PDZ" evidence="7">
    <location>
        <begin position="166"/>
        <end position="236"/>
    </location>
</feature>
<dbReference type="GeneTree" id="ENSGT00940000153222"/>
<dbReference type="Pfam" id="PF00595">
    <property type="entry name" value="PDZ"/>
    <property type="match status" value="1"/>
</dbReference>
<evidence type="ECO:0000256" key="4">
    <source>
        <dbReference type="ARBA" id="ARBA00054126"/>
    </source>
</evidence>
<comment type="subcellular location">
    <subcellularLocation>
        <location evidence="1">Cytoplasm</location>
    </subcellularLocation>
</comment>
<dbReference type="InParanoid" id="A0A7N4NUH3"/>
<gene>
    <name evidence="8" type="primary">PDZD11</name>
</gene>
<evidence type="ECO:0000256" key="6">
    <source>
        <dbReference type="SAM" id="MobiDB-lite"/>
    </source>
</evidence>
<dbReference type="PANTHER" id="PTHR14063">
    <property type="entry name" value="PROTEIN LIN-7 HOMOLOG"/>
    <property type="match status" value="1"/>
</dbReference>
<dbReference type="SUPFAM" id="SSF50156">
    <property type="entry name" value="PDZ domain-like"/>
    <property type="match status" value="1"/>
</dbReference>
<keyword evidence="2" id="KW-0963">Cytoplasm</keyword>